<feature type="transmembrane region" description="Helical" evidence="1">
    <location>
        <begin position="21"/>
        <end position="41"/>
    </location>
</feature>
<keyword evidence="1" id="KW-1133">Transmembrane helix</keyword>
<dbReference type="Proteomes" id="UP000199230">
    <property type="component" value="Unassembled WGS sequence"/>
</dbReference>
<sequence length="124" mass="15107">MEKGVSNDRRNRRKGKDIWLKMIRWIGIVSWTLMIPLLILIDQAQPQFETFFDRYFDIQVSPRWNYEVLRYAFYLMIVLLILSSIGLIINKKRSRRKGDYYRINLIIVFVLSILGIFYYFFKIL</sequence>
<keyword evidence="1" id="KW-0472">Membrane</keyword>
<accession>A0A1H3JW12</accession>
<reference evidence="2 3" key="1">
    <citation type="submission" date="2016-10" db="EMBL/GenBank/DDBJ databases">
        <authorList>
            <person name="de Groot N.N."/>
        </authorList>
    </citation>
    <scope>NUCLEOTIDE SEQUENCE [LARGE SCALE GENOMIC DNA]</scope>
    <source>
        <strain evidence="2 3">APO</strain>
    </source>
</reference>
<proteinExistence type="predicted"/>
<evidence type="ECO:0000256" key="1">
    <source>
        <dbReference type="SAM" id="Phobius"/>
    </source>
</evidence>
<evidence type="ECO:0000313" key="2">
    <source>
        <dbReference type="EMBL" id="SDY44113.1"/>
    </source>
</evidence>
<organism evidence="2 3">
    <name type="scientific">Tindallia californiensis</name>
    <dbReference type="NCBI Taxonomy" id="159292"/>
    <lineage>
        <taxon>Bacteria</taxon>
        <taxon>Bacillati</taxon>
        <taxon>Bacillota</taxon>
        <taxon>Clostridia</taxon>
        <taxon>Peptostreptococcales</taxon>
        <taxon>Tindalliaceae</taxon>
        <taxon>Tindallia</taxon>
    </lineage>
</organism>
<dbReference type="AlphaFoldDB" id="A0A1H3JW12"/>
<name>A0A1H3JW12_9FIRM</name>
<feature type="transmembrane region" description="Helical" evidence="1">
    <location>
        <begin position="101"/>
        <end position="121"/>
    </location>
</feature>
<evidence type="ECO:0000313" key="3">
    <source>
        <dbReference type="Proteomes" id="UP000199230"/>
    </source>
</evidence>
<protein>
    <submittedName>
        <fullName evidence="2">Uncharacterized protein</fullName>
    </submittedName>
</protein>
<keyword evidence="3" id="KW-1185">Reference proteome</keyword>
<keyword evidence="1" id="KW-0812">Transmembrane</keyword>
<dbReference type="EMBL" id="FNPV01000002">
    <property type="protein sequence ID" value="SDY44113.1"/>
    <property type="molecule type" value="Genomic_DNA"/>
</dbReference>
<feature type="transmembrane region" description="Helical" evidence="1">
    <location>
        <begin position="71"/>
        <end position="89"/>
    </location>
</feature>
<dbReference type="RefSeq" id="WP_093310861.1">
    <property type="nucleotide sequence ID" value="NZ_FNPV01000002.1"/>
</dbReference>
<dbReference type="OrthoDB" id="6119503at2"/>
<gene>
    <name evidence="2" type="ORF">SAMN05192546_102132</name>
</gene>
<dbReference type="STRING" id="159292.SAMN05192546_102132"/>